<evidence type="ECO:0000256" key="6">
    <source>
        <dbReference type="HAMAP-Rule" id="MF_01265"/>
    </source>
</evidence>
<accession>A0A7C5M4J6</accession>
<dbReference type="InterPro" id="IPR022487">
    <property type="entry name" value="Asp_DH_arc"/>
</dbReference>
<dbReference type="Pfam" id="PF01958">
    <property type="entry name" value="Asp_DH_C"/>
    <property type="match status" value="1"/>
</dbReference>
<comment type="pathway">
    <text evidence="6">Cofactor biosynthesis; NAD(+) biosynthesis; iminoaspartate from L-aspartate (dehydrogenase route): step 1/1.</text>
</comment>
<feature type="binding site" evidence="6">
    <location>
        <position position="125"/>
    </location>
    <ligand>
        <name>NAD(+)</name>
        <dbReference type="ChEBI" id="CHEBI:57540"/>
    </ligand>
</feature>
<evidence type="ECO:0000256" key="3">
    <source>
        <dbReference type="ARBA" id="ARBA00022857"/>
    </source>
</evidence>
<dbReference type="Proteomes" id="UP000886014">
    <property type="component" value="Unassembled WGS sequence"/>
</dbReference>
<dbReference type="InterPro" id="IPR011182">
    <property type="entry name" value="L-Asp_DH"/>
</dbReference>
<feature type="domain" description="Aspartate/homoserine dehydrogenase NAD-binding" evidence="8">
    <location>
        <begin position="7"/>
        <end position="122"/>
    </location>
</feature>
<comment type="catalytic activity">
    <reaction evidence="6">
        <text>L-aspartate + NAD(+) + H2O = oxaloacetate + NH4(+) + NADH + H(+)</text>
        <dbReference type="Rhea" id="RHEA:11788"/>
        <dbReference type="ChEBI" id="CHEBI:15377"/>
        <dbReference type="ChEBI" id="CHEBI:15378"/>
        <dbReference type="ChEBI" id="CHEBI:16452"/>
        <dbReference type="ChEBI" id="CHEBI:28938"/>
        <dbReference type="ChEBI" id="CHEBI:29991"/>
        <dbReference type="ChEBI" id="CHEBI:57540"/>
        <dbReference type="ChEBI" id="CHEBI:57945"/>
        <dbReference type="EC" id="1.4.1.21"/>
    </reaction>
</comment>
<gene>
    <name evidence="6" type="primary">nadX</name>
    <name evidence="9" type="ORF">ENL41_02070</name>
</gene>
<evidence type="ECO:0000259" key="8">
    <source>
        <dbReference type="Pfam" id="PF03447"/>
    </source>
</evidence>
<evidence type="ECO:0000256" key="5">
    <source>
        <dbReference type="ARBA" id="ARBA00023027"/>
    </source>
</evidence>
<dbReference type="Gene3D" id="3.30.360.10">
    <property type="entry name" value="Dihydrodipicolinate Reductase, domain 2"/>
    <property type="match status" value="1"/>
</dbReference>
<dbReference type="SUPFAM" id="SSF51735">
    <property type="entry name" value="NAD(P)-binding Rossmann-fold domains"/>
    <property type="match status" value="1"/>
</dbReference>
<keyword evidence="3 6" id="KW-0521">NADP</keyword>
<dbReference type="Pfam" id="PF03447">
    <property type="entry name" value="NAD_binding_3"/>
    <property type="match status" value="1"/>
</dbReference>
<feature type="active site" evidence="6">
    <location>
        <position position="211"/>
    </location>
</feature>
<dbReference type="NCBIfam" id="TIGR03855">
    <property type="entry name" value="NAD_NadX"/>
    <property type="match status" value="1"/>
</dbReference>
<protein>
    <recommendedName>
        <fullName evidence="6">L-aspartate dehydrogenase</fullName>
        <ecNumber evidence="6">1.4.1.21</ecNumber>
    </recommendedName>
</protein>
<dbReference type="SUPFAM" id="SSF55347">
    <property type="entry name" value="Glyceraldehyde-3-phosphate dehydrogenase-like, C-terminal domain"/>
    <property type="match status" value="1"/>
</dbReference>
<dbReference type="PANTHER" id="PTHR31873:SF6">
    <property type="entry name" value="ASPARTATE DEHYDROGENASE DOMAIN-CONTAINING PROTEIN"/>
    <property type="match status" value="1"/>
</dbReference>
<dbReference type="Gene3D" id="3.40.50.720">
    <property type="entry name" value="NAD(P)-binding Rossmann-like Domain"/>
    <property type="match status" value="1"/>
</dbReference>
<name>A0A7C5M4J6_UNCW3</name>
<dbReference type="PANTHER" id="PTHR31873">
    <property type="entry name" value="L-ASPARTATE DEHYDROGENASE-RELATED"/>
    <property type="match status" value="1"/>
</dbReference>
<comment type="function">
    <text evidence="6">Specifically catalyzes the NAD or NADP-dependent dehydrogenation of L-aspartate to iminoaspartate.</text>
</comment>
<keyword evidence="2 6" id="KW-0662">Pyridine nucleotide biosynthesis</keyword>
<dbReference type="NCBIfam" id="NF009830">
    <property type="entry name" value="PRK13304.1"/>
    <property type="match status" value="1"/>
</dbReference>
<evidence type="ECO:0000256" key="1">
    <source>
        <dbReference type="ARBA" id="ARBA00008331"/>
    </source>
</evidence>
<evidence type="ECO:0000256" key="2">
    <source>
        <dbReference type="ARBA" id="ARBA00022642"/>
    </source>
</evidence>
<dbReference type="GO" id="GO:0051287">
    <property type="term" value="F:NAD binding"/>
    <property type="evidence" value="ECO:0007669"/>
    <property type="project" value="UniProtKB-UniRule"/>
</dbReference>
<keyword evidence="5 6" id="KW-0520">NAD</keyword>
<dbReference type="HAMAP" id="MF_01265">
    <property type="entry name" value="NadX"/>
    <property type="match status" value="1"/>
</dbReference>
<dbReference type="InterPro" id="IPR020626">
    <property type="entry name" value="Asp_DH_prok"/>
</dbReference>
<reference evidence="9" key="1">
    <citation type="journal article" date="2020" name="mSystems">
        <title>Genome- and Community-Level Interaction Insights into Carbon Utilization and Element Cycling Functions of Hydrothermarchaeota in Hydrothermal Sediment.</title>
        <authorList>
            <person name="Zhou Z."/>
            <person name="Liu Y."/>
            <person name="Xu W."/>
            <person name="Pan J."/>
            <person name="Luo Z.H."/>
            <person name="Li M."/>
        </authorList>
    </citation>
    <scope>NUCLEOTIDE SEQUENCE [LARGE SCALE GENOMIC DNA]</scope>
    <source>
        <strain evidence="9">HyVt-94</strain>
    </source>
</reference>
<dbReference type="PIRSF" id="PIRSF005227">
    <property type="entry name" value="Asp_dh_NAD_syn"/>
    <property type="match status" value="1"/>
</dbReference>
<dbReference type="AlphaFoldDB" id="A0A7C5M4J6"/>
<dbReference type="GO" id="GO:0009435">
    <property type="term" value="P:NAD+ biosynthetic process"/>
    <property type="evidence" value="ECO:0007669"/>
    <property type="project" value="UniProtKB-UniRule"/>
</dbReference>
<dbReference type="GO" id="GO:0016639">
    <property type="term" value="F:oxidoreductase activity, acting on the CH-NH2 group of donors, NAD or NADP as acceptor"/>
    <property type="evidence" value="ECO:0007669"/>
    <property type="project" value="UniProtKB-UniRule"/>
</dbReference>
<comment type="similarity">
    <text evidence="1 6">Belongs to the L-aspartate dehydrogenase family.</text>
</comment>
<organism evidence="9">
    <name type="scientific">candidate division WOR-3 bacterium</name>
    <dbReference type="NCBI Taxonomy" id="2052148"/>
    <lineage>
        <taxon>Bacteria</taxon>
        <taxon>Bacteria division WOR-3</taxon>
    </lineage>
</organism>
<dbReference type="NCBIfam" id="NF009828">
    <property type="entry name" value="PRK13303.1-3"/>
    <property type="match status" value="1"/>
</dbReference>
<evidence type="ECO:0000313" key="9">
    <source>
        <dbReference type="EMBL" id="HHF58192.1"/>
    </source>
</evidence>
<sequence>MRAGIIGCGAIGSFLAGEIDKGNIAHMKLVALFDIDLNKAYKLAESLEHKPQIAHNFEKFLKLPVDFVIEAASQQAVFQYAEKILKQKKPLLLMSAGALADDLLREKLFRVAREHNTKIYIPSGAIAGLDGLKAMSNVKLYHARLTTRKPPSALGIKTEKPLVVFSGNAHEAAKRYPQNINVAIALGLAAHAIDILQVEIIADPGVSRNIHTIEVKGEAGKLEITLENFPFPNNPKTSFLAALSALQVLKNIASNVVIGG</sequence>
<dbReference type="UniPathway" id="UPA00253">
    <property type="reaction ID" value="UER00456"/>
</dbReference>
<dbReference type="EC" id="1.4.1.21" evidence="6"/>
<comment type="caution">
    <text evidence="9">The sequence shown here is derived from an EMBL/GenBank/DDBJ whole genome shotgun (WGS) entry which is preliminary data.</text>
</comment>
<feature type="binding site" evidence="6">
    <location>
        <position position="181"/>
    </location>
    <ligand>
        <name>NAD(+)</name>
        <dbReference type="ChEBI" id="CHEBI:57540"/>
    </ligand>
</feature>
<proteinExistence type="inferred from homology"/>
<comment type="catalytic activity">
    <reaction evidence="6">
        <text>L-aspartate + NADP(+) + H2O = oxaloacetate + NH4(+) + NADPH + H(+)</text>
        <dbReference type="Rhea" id="RHEA:11784"/>
        <dbReference type="ChEBI" id="CHEBI:15377"/>
        <dbReference type="ChEBI" id="CHEBI:15378"/>
        <dbReference type="ChEBI" id="CHEBI:16452"/>
        <dbReference type="ChEBI" id="CHEBI:28938"/>
        <dbReference type="ChEBI" id="CHEBI:29991"/>
        <dbReference type="ChEBI" id="CHEBI:57783"/>
        <dbReference type="ChEBI" id="CHEBI:58349"/>
        <dbReference type="EC" id="1.4.1.21"/>
    </reaction>
</comment>
<evidence type="ECO:0000259" key="7">
    <source>
        <dbReference type="Pfam" id="PF01958"/>
    </source>
</evidence>
<dbReference type="NCBIfam" id="NF009829">
    <property type="entry name" value="PRK13303.1-4"/>
    <property type="match status" value="1"/>
</dbReference>
<evidence type="ECO:0000256" key="4">
    <source>
        <dbReference type="ARBA" id="ARBA00023002"/>
    </source>
</evidence>
<dbReference type="InterPro" id="IPR036291">
    <property type="entry name" value="NAD(P)-bd_dom_sf"/>
</dbReference>
<feature type="domain" description="Aspartate dehydrogenase" evidence="7">
    <location>
        <begin position="159"/>
        <end position="246"/>
    </location>
</feature>
<dbReference type="InterPro" id="IPR002811">
    <property type="entry name" value="Asp_DH"/>
</dbReference>
<dbReference type="InterPro" id="IPR005106">
    <property type="entry name" value="Asp/hSer_DH_NAD-bd"/>
</dbReference>
<dbReference type="GO" id="GO:0050661">
    <property type="term" value="F:NADP binding"/>
    <property type="evidence" value="ECO:0007669"/>
    <property type="project" value="UniProtKB-UniRule"/>
</dbReference>
<comment type="miscellaneous">
    <text evidence="6">The iminoaspartate product is unstable in aqueous solution and can decompose to oxaloacetate and ammonia.</text>
</comment>
<dbReference type="GO" id="GO:0033735">
    <property type="term" value="F:aspartate dehydrogenase [NAD(P)+] activity"/>
    <property type="evidence" value="ECO:0007669"/>
    <property type="project" value="UniProtKB-EC"/>
</dbReference>
<dbReference type="EMBL" id="DRTV01000146">
    <property type="protein sequence ID" value="HHF58192.1"/>
    <property type="molecule type" value="Genomic_DNA"/>
</dbReference>
<keyword evidence="4 6" id="KW-0560">Oxidoreductase</keyword>